<feature type="compositionally biased region" description="Basic and acidic residues" evidence="1">
    <location>
        <begin position="49"/>
        <end position="67"/>
    </location>
</feature>
<dbReference type="RefSeq" id="WP_054754974.1">
    <property type="nucleotide sequence ID" value="NZ_JBHUMZ010000042.1"/>
</dbReference>
<protein>
    <recommendedName>
        <fullName evidence="4">YtxH domain-containing protein</fullName>
    </recommendedName>
</protein>
<evidence type="ECO:0000256" key="1">
    <source>
        <dbReference type="SAM" id="MobiDB-lite"/>
    </source>
</evidence>
<evidence type="ECO:0000313" key="2">
    <source>
        <dbReference type="EMBL" id="MFD2639626.1"/>
    </source>
</evidence>
<keyword evidence="3" id="KW-1185">Reference proteome</keyword>
<feature type="region of interest" description="Disordered" evidence="1">
    <location>
        <begin position="44"/>
        <end position="71"/>
    </location>
</feature>
<evidence type="ECO:0000313" key="3">
    <source>
        <dbReference type="Proteomes" id="UP001597452"/>
    </source>
</evidence>
<dbReference type="EMBL" id="JBHUMZ010000042">
    <property type="protein sequence ID" value="MFD2639626.1"/>
    <property type="molecule type" value="Genomic_DNA"/>
</dbReference>
<evidence type="ECO:0008006" key="4">
    <source>
        <dbReference type="Google" id="ProtNLM"/>
    </source>
</evidence>
<comment type="caution">
    <text evidence="2">The sequence shown here is derived from an EMBL/GenBank/DDBJ whole genome shotgun (WGS) entry which is preliminary data.</text>
</comment>
<organism evidence="2 3">
    <name type="scientific">Piscibacillus salipiscarius</name>
    <dbReference type="NCBI Taxonomy" id="299480"/>
    <lineage>
        <taxon>Bacteria</taxon>
        <taxon>Bacillati</taxon>
        <taxon>Bacillota</taxon>
        <taxon>Bacilli</taxon>
        <taxon>Bacillales</taxon>
        <taxon>Bacillaceae</taxon>
        <taxon>Piscibacillus</taxon>
    </lineage>
</organism>
<sequence length="94" mass="10519">MRKGIMTTLVAAGSAAVGAYIFSDENRKSKIKGQYQKVKNQLLGEQTDPIEKAGKPEEVSHHEDSKMVSEGAQFGVQYYNEVKEDDEKEETHTK</sequence>
<proteinExistence type="predicted"/>
<accession>A0ABW5QCV4</accession>
<dbReference type="Proteomes" id="UP001597452">
    <property type="component" value="Unassembled WGS sequence"/>
</dbReference>
<name>A0ABW5QCV4_9BACI</name>
<reference evidence="3" key="1">
    <citation type="journal article" date="2019" name="Int. J. Syst. Evol. Microbiol.">
        <title>The Global Catalogue of Microorganisms (GCM) 10K type strain sequencing project: providing services to taxonomists for standard genome sequencing and annotation.</title>
        <authorList>
            <consortium name="The Broad Institute Genomics Platform"/>
            <consortium name="The Broad Institute Genome Sequencing Center for Infectious Disease"/>
            <person name="Wu L."/>
            <person name="Ma J."/>
        </authorList>
    </citation>
    <scope>NUCLEOTIDE SEQUENCE [LARGE SCALE GENOMIC DNA]</scope>
    <source>
        <strain evidence="3">TISTR 1571</strain>
    </source>
</reference>
<gene>
    <name evidence="2" type="ORF">ACFSW4_12175</name>
</gene>